<name>A0A429X5L0_SIMTE</name>
<proteinExistence type="predicted"/>
<dbReference type="OrthoDB" id="2990316at2"/>
<reference evidence="2 3" key="1">
    <citation type="submission" date="2018-12" db="EMBL/GenBank/DDBJ databases">
        <authorList>
            <person name="Sun L."/>
            <person name="Chen Z."/>
        </authorList>
    </citation>
    <scope>NUCLEOTIDE SEQUENCE [LARGE SCALE GENOMIC DNA]</scope>
    <source>
        <strain evidence="2 3">LMG 29736</strain>
    </source>
</reference>
<dbReference type="Proteomes" id="UP000287296">
    <property type="component" value="Unassembled WGS sequence"/>
</dbReference>
<comment type="caution">
    <text evidence="2">The sequence shown here is derived from an EMBL/GenBank/DDBJ whole genome shotgun (WGS) entry which is preliminary data.</text>
</comment>
<gene>
    <name evidence="2" type="ORF">D5F11_016275</name>
</gene>
<dbReference type="AlphaFoldDB" id="A0A429X5L0"/>
<accession>A0A429X5L0</accession>
<evidence type="ECO:0000313" key="3">
    <source>
        <dbReference type="Proteomes" id="UP000287296"/>
    </source>
</evidence>
<evidence type="ECO:0000313" key="2">
    <source>
        <dbReference type="EMBL" id="RST58590.1"/>
    </source>
</evidence>
<sequence>MDRNNEELYIELIGLNTLLLLSKELFARNNDIKDYIESIFKLEFKNYLYMSRTLLVARVNRHIYSLNYNDAKERLEAVKQYRQNSSDETKVEKPNKSNKSSKDNFKKWLENI</sequence>
<organism evidence="2 3">
    <name type="scientific">Siminovitchia terrae</name>
    <name type="common">Bacillus terrae</name>
    <dbReference type="NCBI Taxonomy" id="1914933"/>
    <lineage>
        <taxon>Bacteria</taxon>
        <taxon>Bacillati</taxon>
        <taxon>Bacillota</taxon>
        <taxon>Bacilli</taxon>
        <taxon>Bacillales</taxon>
        <taxon>Bacillaceae</taxon>
        <taxon>Siminovitchia</taxon>
    </lineage>
</organism>
<protein>
    <submittedName>
        <fullName evidence="2">Uncharacterized protein</fullName>
    </submittedName>
</protein>
<evidence type="ECO:0000256" key="1">
    <source>
        <dbReference type="SAM" id="MobiDB-lite"/>
    </source>
</evidence>
<dbReference type="RefSeq" id="WP_120117707.1">
    <property type="nucleotide sequence ID" value="NZ_QYTW02000018.1"/>
</dbReference>
<dbReference type="EMBL" id="QYTW02000018">
    <property type="protein sequence ID" value="RST58590.1"/>
    <property type="molecule type" value="Genomic_DNA"/>
</dbReference>
<feature type="region of interest" description="Disordered" evidence="1">
    <location>
        <begin position="81"/>
        <end position="112"/>
    </location>
</feature>